<dbReference type="Pfam" id="PF00615">
    <property type="entry name" value="RGS"/>
    <property type="match status" value="1"/>
</dbReference>
<dbReference type="PANTHER" id="PTHR43336">
    <property type="entry name" value="OXYGEN SENSOR HISTIDINE KINASE RESPONSE REGULATOR DEVS/DOSS"/>
    <property type="match status" value="1"/>
</dbReference>
<evidence type="ECO:0000256" key="3">
    <source>
        <dbReference type="ARBA" id="ARBA00022989"/>
    </source>
</evidence>
<dbReference type="GO" id="GO:0016020">
    <property type="term" value="C:membrane"/>
    <property type="evidence" value="ECO:0007669"/>
    <property type="project" value="UniProtKB-SubCell"/>
</dbReference>
<dbReference type="Gene3D" id="1.10.167.10">
    <property type="entry name" value="Regulator of G-protein Signalling 4, domain 2"/>
    <property type="match status" value="1"/>
</dbReference>
<evidence type="ECO:0000256" key="2">
    <source>
        <dbReference type="ARBA" id="ARBA00022692"/>
    </source>
</evidence>
<gene>
    <name evidence="8" type="ORF">TrRE_jg5183</name>
</gene>
<keyword evidence="4 6" id="KW-0472">Membrane</keyword>
<feature type="transmembrane region" description="Helical" evidence="6">
    <location>
        <begin position="154"/>
        <end position="173"/>
    </location>
</feature>
<feature type="compositionally biased region" description="Gly residues" evidence="5">
    <location>
        <begin position="47"/>
        <end position="60"/>
    </location>
</feature>
<dbReference type="InterPro" id="IPR036305">
    <property type="entry name" value="RGS_sf"/>
</dbReference>
<feature type="region of interest" description="Disordered" evidence="5">
    <location>
        <begin position="585"/>
        <end position="615"/>
    </location>
</feature>
<dbReference type="Gene3D" id="1.20.120.350">
    <property type="entry name" value="Voltage-gated potassium channels. Chain C"/>
    <property type="match status" value="1"/>
</dbReference>
<feature type="domain" description="RGS" evidence="7">
    <location>
        <begin position="623"/>
        <end position="738"/>
    </location>
</feature>
<dbReference type="AlphaFoldDB" id="A0A9W7FE62"/>
<evidence type="ECO:0000256" key="4">
    <source>
        <dbReference type="ARBA" id="ARBA00023136"/>
    </source>
</evidence>
<evidence type="ECO:0000313" key="9">
    <source>
        <dbReference type="Proteomes" id="UP001165082"/>
    </source>
</evidence>
<dbReference type="InterPro" id="IPR044926">
    <property type="entry name" value="RGS_subdomain_2"/>
</dbReference>
<feature type="region of interest" description="Disordered" evidence="5">
    <location>
        <begin position="91"/>
        <end position="116"/>
    </location>
</feature>
<feature type="compositionally biased region" description="Acidic residues" evidence="5">
    <location>
        <begin position="341"/>
        <end position="352"/>
    </location>
</feature>
<comment type="subcellular location">
    <subcellularLocation>
        <location evidence="1">Membrane</location>
        <topology evidence="1">Multi-pass membrane protein</topology>
    </subcellularLocation>
</comment>
<dbReference type="Proteomes" id="UP001165082">
    <property type="component" value="Unassembled WGS sequence"/>
</dbReference>
<accession>A0A9W7FE62</accession>
<feature type="region of interest" description="Disordered" evidence="5">
    <location>
        <begin position="300"/>
        <end position="353"/>
    </location>
</feature>
<evidence type="ECO:0000313" key="8">
    <source>
        <dbReference type="EMBL" id="GMI10500.1"/>
    </source>
</evidence>
<dbReference type="CDD" id="cd07440">
    <property type="entry name" value="RGS"/>
    <property type="match status" value="1"/>
</dbReference>
<reference evidence="8" key="1">
    <citation type="submission" date="2022-07" db="EMBL/GenBank/DDBJ databases">
        <title>Genome analysis of Parmales, a sister group of diatoms, reveals the evolutionary specialization of diatoms from phago-mixotrophs to photoautotrophs.</title>
        <authorList>
            <person name="Ban H."/>
            <person name="Sato S."/>
            <person name="Yoshikawa S."/>
            <person name="Kazumasa Y."/>
            <person name="Nakamura Y."/>
            <person name="Ichinomiya M."/>
            <person name="Saitoh K."/>
            <person name="Sato N."/>
            <person name="Blanc-Mathieu R."/>
            <person name="Endo H."/>
            <person name="Kuwata A."/>
            <person name="Ogata H."/>
        </authorList>
    </citation>
    <scope>NUCLEOTIDE SEQUENCE</scope>
</reference>
<dbReference type="OrthoDB" id="199677at2759"/>
<organism evidence="8 9">
    <name type="scientific">Triparma retinervis</name>
    <dbReference type="NCBI Taxonomy" id="2557542"/>
    <lineage>
        <taxon>Eukaryota</taxon>
        <taxon>Sar</taxon>
        <taxon>Stramenopiles</taxon>
        <taxon>Ochrophyta</taxon>
        <taxon>Bolidophyceae</taxon>
        <taxon>Parmales</taxon>
        <taxon>Triparmaceae</taxon>
        <taxon>Triparma</taxon>
    </lineage>
</organism>
<feature type="compositionally biased region" description="Basic and acidic residues" evidence="5">
    <location>
        <begin position="311"/>
        <end position="340"/>
    </location>
</feature>
<dbReference type="InterPro" id="IPR016137">
    <property type="entry name" value="RGS"/>
</dbReference>
<evidence type="ECO:0000256" key="1">
    <source>
        <dbReference type="ARBA" id="ARBA00004141"/>
    </source>
</evidence>
<dbReference type="SMART" id="SM00315">
    <property type="entry name" value="RGS"/>
    <property type="match status" value="1"/>
</dbReference>
<dbReference type="PRINTS" id="PR01301">
    <property type="entry name" value="RGSPROTEIN"/>
</dbReference>
<feature type="region of interest" description="Disordered" evidence="5">
    <location>
        <begin position="746"/>
        <end position="786"/>
    </location>
</feature>
<feature type="transmembrane region" description="Helical" evidence="6">
    <location>
        <begin position="185"/>
        <end position="206"/>
    </location>
</feature>
<dbReference type="PANTHER" id="PTHR43336:SF3">
    <property type="entry name" value="GUANYLATE CYCLASE DOMAIN-CONTAINING PROTEIN"/>
    <property type="match status" value="1"/>
</dbReference>
<dbReference type="InterPro" id="IPR027359">
    <property type="entry name" value="Volt_channel_dom_sf"/>
</dbReference>
<evidence type="ECO:0000259" key="7">
    <source>
        <dbReference type="PROSITE" id="PS50132"/>
    </source>
</evidence>
<dbReference type="PROSITE" id="PS50132">
    <property type="entry name" value="RGS"/>
    <property type="match status" value="1"/>
</dbReference>
<feature type="region of interest" description="Disordered" evidence="5">
    <location>
        <begin position="1"/>
        <end position="71"/>
    </location>
</feature>
<feature type="transmembrane region" description="Helical" evidence="6">
    <location>
        <begin position="212"/>
        <end position="233"/>
    </location>
</feature>
<dbReference type="EMBL" id="BRXZ01000377">
    <property type="protein sequence ID" value="GMI10500.1"/>
    <property type="molecule type" value="Genomic_DNA"/>
</dbReference>
<sequence length="786" mass="87404">MSTTSQDGLRKIGDGSTFELSARNSYVKPEIGSGGEKYKANPSGDHVGSGGTAAAGGGGRQHAPVGGQVGGQQQRLTLNASAAGILAMPSSLGGDTSHFQKKKKKNSDGPSRNLRNRNMTYFKSANGVHFSLVARLNQSSILNRLGGAVRGPKIQFLTFLCVLWALFAQDICFGWIRDKSLDSTFAIVTVLVFIVLALEMIVHIFLTKNYFGSYFMMIDLVGTLLLIPEIFIYQTSDDHYSSDDSADSVLGVARAGRVARTAAMVRVGRIAKVIRVVRTMRVMQCLIMLNSWLDARKRAKEKKDKARKRREREESRRIENLERTRRGEKPKEKAGSHDDAYADDDDDDDDNDDGMKPSVFGLKYANLVSQRVVIGVLLILAVVPQLDVQEFDKSRENALDFILMWGVSCSTSADSEHCETKQQEAGVDFVGRFDNCLYLKNYGTVVIDDQEAIAGRRKTVLTKYSSGENSTSLVAIFDDQPMETEVRLMNILLTLFVVVIFSAGSWIFNNDAKNMIIRPIERLTLLVKKLAGMVFMLSAEEESDELGGENEMDFIDLIADKMSNVFDKDENLSKKANKAANQLIPSEVSPNMSHGGRRISPDDENDGKDNPQDLVHSRPELVNLRSCLLDTKARSYFRLFLSREFNVENIAFWEAVHEYKLLFVKRARFIYTTYISQAAVSQVNIPASQRAKIKGVLTSNVGECSADMFDLAHGEIFKLMERDPFPRFLKSDLALTFAKIAKVDDMSRPEDSSPRSSEAIISTRMSGLPGKGRRRASQAELAQMLK</sequence>
<feature type="compositionally biased region" description="Basic residues" evidence="5">
    <location>
        <begin position="300"/>
        <end position="310"/>
    </location>
</feature>
<keyword evidence="2 6" id="KW-0812">Transmembrane</keyword>
<dbReference type="SUPFAM" id="SSF48097">
    <property type="entry name" value="Regulator of G-protein signaling, RGS"/>
    <property type="match status" value="1"/>
</dbReference>
<evidence type="ECO:0000256" key="5">
    <source>
        <dbReference type="SAM" id="MobiDB-lite"/>
    </source>
</evidence>
<evidence type="ECO:0000256" key="6">
    <source>
        <dbReference type="SAM" id="Phobius"/>
    </source>
</evidence>
<name>A0A9W7FE62_9STRA</name>
<comment type="caution">
    <text evidence="8">The sequence shown here is derived from an EMBL/GenBank/DDBJ whole genome shotgun (WGS) entry which is preliminary data.</text>
</comment>
<keyword evidence="9" id="KW-1185">Reference proteome</keyword>
<protein>
    <recommendedName>
        <fullName evidence="7">RGS domain-containing protein</fullName>
    </recommendedName>
</protein>
<proteinExistence type="predicted"/>
<feature type="transmembrane region" description="Helical" evidence="6">
    <location>
        <begin position="488"/>
        <end position="508"/>
    </location>
</feature>
<keyword evidence="3 6" id="KW-1133">Transmembrane helix</keyword>